<dbReference type="Proteomes" id="UP000001876">
    <property type="component" value="Unassembled WGS sequence"/>
</dbReference>
<dbReference type="RefSeq" id="XP_003063468.1">
    <property type="nucleotide sequence ID" value="XM_003063422.1"/>
</dbReference>
<dbReference type="eggNOG" id="ENOG502QRKW">
    <property type="taxonomic scope" value="Eukaryota"/>
</dbReference>
<feature type="compositionally biased region" description="Basic and acidic residues" evidence="1">
    <location>
        <begin position="18"/>
        <end position="32"/>
    </location>
</feature>
<feature type="compositionally biased region" description="Low complexity" evidence="1">
    <location>
        <begin position="102"/>
        <end position="113"/>
    </location>
</feature>
<dbReference type="AlphaFoldDB" id="C1N640"/>
<dbReference type="PANTHER" id="PTHR33428">
    <property type="entry name" value="CHLOROPHYLLASE-2, CHLOROPLASTIC"/>
    <property type="match status" value="1"/>
</dbReference>
<feature type="compositionally biased region" description="Basic and acidic residues" evidence="1">
    <location>
        <begin position="39"/>
        <end position="76"/>
    </location>
</feature>
<gene>
    <name evidence="2" type="ORF">MICPUCDRAFT_42767</name>
</gene>
<protein>
    <submittedName>
        <fullName evidence="2">Predicted protein</fullName>
    </submittedName>
</protein>
<organism evidence="3">
    <name type="scientific">Micromonas pusilla (strain CCMP1545)</name>
    <name type="common">Picoplanktonic green alga</name>
    <dbReference type="NCBI Taxonomy" id="564608"/>
    <lineage>
        <taxon>Eukaryota</taxon>
        <taxon>Viridiplantae</taxon>
        <taxon>Chlorophyta</taxon>
        <taxon>Mamiellophyceae</taxon>
        <taxon>Mamiellales</taxon>
        <taxon>Mamiellaceae</taxon>
        <taxon>Micromonas</taxon>
    </lineage>
</organism>
<name>C1N640_MICPC</name>
<dbReference type="InterPro" id="IPR029058">
    <property type="entry name" value="AB_hydrolase_fold"/>
</dbReference>
<sequence>MATAATLRGPTWTPTSSSRRETTRRRGIDAARPRRRERRAADAPRASRDGDDAREISSSRDDGVPESPTRDVGRRDALSGASATFLGAAAGSFARRAVSAETSTSSSSGAAPSFVPMTPRSPSAVPNYALRGPFFVRRLPRLEHTCVTCFPKCVGDACLLGIDVHVPSAPPPLPDAMFPLDGVSLGGGDDDDDDDDDDDGVSAAAAGRMRGAPYPLAILTSGFLVDAEQYASYARRLCSWGYVVLSYNKRENVAGNALDDVVSAAMVRDLIQWAKSDVLLAPLLGSAEGDNIGVYLVGHSRGGKISVLEAIDDDRVKAVTLLDPVDNTVYAPLGEGFPSAVRAMRGKETGEGGGMLSRTRTPPLCVIGGLYGGECAPRGSNYVDFLREAPRNSWGVEVRGGHFQFLDSPSFVQRAVCEEGTAGDAQVREVSQALMVAHGESIFRGVNRERAFKRTLEALEAAWGGGAFSEALGQGRELPWVVLQDGTG</sequence>
<feature type="region of interest" description="Disordered" evidence="1">
    <location>
        <begin position="181"/>
        <end position="203"/>
    </location>
</feature>
<reference evidence="2 3" key="1">
    <citation type="journal article" date="2009" name="Science">
        <title>Green evolution and dynamic adaptations revealed by genomes of the marine picoeukaryotes Micromonas.</title>
        <authorList>
            <person name="Worden A.Z."/>
            <person name="Lee J.H."/>
            <person name="Mock T."/>
            <person name="Rouze P."/>
            <person name="Simmons M.P."/>
            <person name="Aerts A.L."/>
            <person name="Allen A.E."/>
            <person name="Cuvelier M.L."/>
            <person name="Derelle E."/>
            <person name="Everett M.V."/>
            <person name="Foulon E."/>
            <person name="Grimwood J."/>
            <person name="Gundlach H."/>
            <person name="Henrissat B."/>
            <person name="Napoli C."/>
            <person name="McDonald S.M."/>
            <person name="Parker M.S."/>
            <person name="Rombauts S."/>
            <person name="Salamov A."/>
            <person name="Von Dassow P."/>
            <person name="Badger J.H."/>
            <person name="Coutinho P.M."/>
            <person name="Demir E."/>
            <person name="Dubchak I."/>
            <person name="Gentemann C."/>
            <person name="Eikrem W."/>
            <person name="Gready J.E."/>
            <person name="John U."/>
            <person name="Lanier W."/>
            <person name="Lindquist E.A."/>
            <person name="Lucas S."/>
            <person name="Mayer K.F."/>
            <person name="Moreau H."/>
            <person name="Not F."/>
            <person name="Otillar R."/>
            <person name="Panaud O."/>
            <person name="Pangilinan J."/>
            <person name="Paulsen I."/>
            <person name="Piegu B."/>
            <person name="Poliakov A."/>
            <person name="Robbens S."/>
            <person name="Schmutz J."/>
            <person name="Toulza E."/>
            <person name="Wyss T."/>
            <person name="Zelensky A."/>
            <person name="Zhou K."/>
            <person name="Armbrust E.V."/>
            <person name="Bhattacharya D."/>
            <person name="Goodenough U.W."/>
            <person name="Van de Peer Y."/>
            <person name="Grigoriev I.V."/>
        </authorList>
    </citation>
    <scope>NUCLEOTIDE SEQUENCE [LARGE SCALE GENOMIC DNA]</scope>
    <source>
        <strain evidence="2 3">CCMP1545</strain>
    </source>
</reference>
<evidence type="ECO:0000313" key="2">
    <source>
        <dbReference type="EMBL" id="EEH52604.1"/>
    </source>
</evidence>
<dbReference type="ESTHER" id="micpc-c1n640">
    <property type="family name" value="Chlorophyllase_Plant"/>
</dbReference>
<evidence type="ECO:0000256" key="1">
    <source>
        <dbReference type="SAM" id="MobiDB-lite"/>
    </source>
</evidence>
<evidence type="ECO:0000313" key="3">
    <source>
        <dbReference type="Proteomes" id="UP000001876"/>
    </source>
</evidence>
<dbReference type="SUPFAM" id="SSF53474">
    <property type="entry name" value="alpha/beta-Hydrolases"/>
    <property type="match status" value="1"/>
</dbReference>
<proteinExistence type="predicted"/>
<dbReference type="OMA" id="RRLCSWG"/>
<dbReference type="GeneID" id="9688710"/>
<dbReference type="PANTHER" id="PTHR33428:SF14">
    <property type="entry name" value="CARBOXYLESTERASE TYPE B DOMAIN-CONTAINING PROTEIN"/>
    <property type="match status" value="1"/>
</dbReference>
<feature type="region of interest" description="Disordered" evidence="1">
    <location>
        <begin position="102"/>
        <end position="123"/>
    </location>
</feature>
<dbReference type="STRING" id="564608.C1N640"/>
<dbReference type="Gene3D" id="3.40.50.1820">
    <property type="entry name" value="alpha/beta hydrolase"/>
    <property type="match status" value="1"/>
</dbReference>
<accession>C1N640</accession>
<dbReference type="GO" id="GO:0047746">
    <property type="term" value="F:chlorophyllase activity"/>
    <property type="evidence" value="ECO:0007669"/>
    <property type="project" value="TreeGrafter"/>
</dbReference>
<dbReference type="OrthoDB" id="2093222at2759"/>
<dbReference type="InterPro" id="IPR017395">
    <property type="entry name" value="Chlorophyllase-like"/>
</dbReference>
<dbReference type="EMBL" id="GG663748">
    <property type="protein sequence ID" value="EEH52604.1"/>
    <property type="molecule type" value="Genomic_DNA"/>
</dbReference>
<keyword evidence="3" id="KW-1185">Reference proteome</keyword>
<feature type="region of interest" description="Disordered" evidence="1">
    <location>
        <begin position="1"/>
        <end position="76"/>
    </location>
</feature>
<feature type="compositionally biased region" description="Acidic residues" evidence="1">
    <location>
        <begin position="188"/>
        <end position="200"/>
    </location>
</feature>
<dbReference type="KEGG" id="mpp:MICPUCDRAFT_42767"/>
<dbReference type="GO" id="GO:0015996">
    <property type="term" value="P:chlorophyll catabolic process"/>
    <property type="evidence" value="ECO:0007669"/>
    <property type="project" value="TreeGrafter"/>
</dbReference>
<dbReference type="Pfam" id="PF07224">
    <property type="entry name" value="Chlorophyllase"/>
    <property type="match status" value="1"/>
</dbReference>